<dbReference type="AlphaFoldDB" id="A0A427AWK9"/>
<dbReference type="Proteomes" id="UP000287651">
    <property type="component" value="Unassembled WGS sequence"/>
</dbReference>
<evidence type="ECO:0000259" key="12">
    <source>
        <dbReference type="Pfam" id="PF22776"/>
    </source>
</evidence>
<name>A0A427AWK9_ENSVE</name>
<accession>A0A427AWK9</accession>
<protein>
    <recommendedName>
        <fullName evidence="15">Potassium transporter</fullName>
    </recommendedName>
</protein>
<dbReference type="InterPro" id="IPR053952">
    <property type="entry name" value="K_trans_C"/>
</dbReference>
<evidence type="ECO:0000256" key="2">
    <source>
        <dbReference type="ARBA" id="ARBA00008440"/>
    </source>
</evidence>
<evidence type="ECO:0008006" key="15">
    <source>
        <dbReference type="Google" id="ProtNLM"/>
    </source>
</evidence>
<keyword evidence="7 10" id="KW-1133">Transmembrane helix</keyword>
<evidence type="ECO:0000256" key="4">
    <source>
        <dbReference type="ARBA" id="ARBA00022538"/>
    </source>
</evidence>
<dbReference type="GO" id="GO:0016020">
    <property type="term" value="C:membrane"/>
    <property type="evidence" value="ECO:0007669"/>
    <property type="project" value="UniProtKB-SubCell"/>
</dbReference>
<dbReference type="EMBL" id="AMZH03001097">
    <property type="protein sequence ID" value="RRT80640.1"/>
    <property type="molecule type" value="Genomic_DNA"/>
</dbReference>
<dbReference type="InterPro" id="IPR053951">
    <property type="entry name" value="K_trans_N"/>
</dbReference>
<comment type="similarity">
    <text evidence="2">Belongs to the HAK/KUP transporter (TC 2.A.72.3) family.</text>
</comment>
<evidence type="ECO:0000256" key="3">
    <source>
        <dbReference type="ARBA" id="ARBA00022448"/>
    </source>
</evidence>
<sequence length="310" mass="34847">MLFKIGQGGWVPLVIAAAFLAIMYIWHYGTVKRFEFESHSRVPMAWILGLGPSLGLVRVPGIGFVYTELTNGVPHIFSHFITNLPAIHSVVVFVCVRYLPVHTVPMEERVLVKRIGPKNFHIFRCVARYGYKDHHTKDDDFEKLLFDSLCLFVRLESMMEGYSDSDEYSTYEQQTRKSMKKSIDLLVTGAGGSGNTLFSTLESGASSSLDSIIPSQSTQCGSSLMMRCSGGQTSQRPGEEELEFLNRCKEAGVVHILGNTIVRAQRDSGIVKRIAVNYIYAFLRRICRENSVMFNVPHESLLNVGQIFYV</sequence>
<evidence type="ECO:0000256" key="8">
    <source>
        <dbReference type="ARBA" id="ARBA00023065"/>
    </source>
</evidence>
<evidence type="ECO:0000256" key="5">
    <source>
        <dbReference type="ARBA" id="ARBA00022692"/>
    </source>
</evidence>
<evidence type="ECO:0000256" key="10">
    <source>
        <dbReference type="SAM" id="Phobius"/>
    </source>
</evidence>
<dbReference type="Pfam" id="PF02705">
    <property type="entry name" value="K_trans"/>
    <property type="match status" value="1"/>
</dbReference>
<dbReference type="GO" id="GO:0015079">
    <property type="term" value="F:potassium ion transmembrane transporter activity"/>
    <property type="evidence" value="ECO:0007669"/>
    <property type="project" value="InterPro"/>
</dbReference>
<keyword evidence="4" id="KW-0633">Potassium transport</keyword>
<evidence type="ECO:0000256" key="7">
    <source>
        <dbReference type="ARBA" id="ARBA00022989"/>
    </source>
</evidence>
<dbReference type="PANTHER" id="PTHR30540:SF95">
    <property type="entry name" value="POTASSIUM TRANSPORTER 10"/>
    <property type="match status" value="1"/>
</dbReference>
<keyword evidence="6" id="KW-0630">Potassium</keyword>
<gene>
    <name evidence="13" type="ORF">B296_00018309</name>
</gene>
<dbReference type="PANTHER" id="PTHR30540">
    <property type="entry name" value="OSMOTIC STRESS POTASSIUM TRANSPORTER"/>
    <property type="match status" value="1"/>
</dbReference>
<dbReference type="InterPro" id="IPR003855">
    <property type="entry name" value="K+_transporter"/>
</dbReference>
<feature type="transmembrane region" description="Helical" evidence="10">
    <location>
        <begin position="12"/>
        <end position="31"/>
    </location>
</feature>
<reference evidence="13 14" key="1">
    <citation type="journal article" date="2014" name="Agronomy (Basel)">
        <title>A Draft Genome Sequence for Ensete ventricosum, the Drought-Tolerant Tree Against Hunger.</title>
        <authorList>
            <person name="Harrison J."/>
            <person name="Moore K.A."/>
            <person name="Paszkiewicz K."/>
            <person name="Jones T."/>
            <person name="Grant M."/>
            <person name="Ambacheew D."/>
            <person name="Muzemil S."/>
            <person name="Studholme D.J."/>
        </authorList>
    </citation>
    <scope>NUCLEOTIDE SEQUENCE [LARGE SCALE GENOMIC DNA]</scope>
</reference>
<keyword evidence="5 10" id="KW-0812">Transmembrane</keyword>
<keyword evidence="8" id="KW-0406">Ion transport</keyword>
<evidence type="ECO:0000313" key="14">
    <source>
        <dbReference type="Proteomes" id="UP000287651"/>
    </source>
</evidence>
<evidence type="ECO:0000256" key="9">
    <source>
        <dbReference type="ARBA" id="ARBA00023136"/>
    </source>
</evidence>
<evidence type="ECO:0000259" key="11">
    <source>
        <dbReference type="Pfam" id="PF02705"/>
    </source>
</evidence>
<comment type="subcellular location">
    <subcellularLocation>
        <location evidence="1">Membrane</location>
        <topology evidence="1">Multi-pass membrane protein</topology>
    </subcellularLocation>
</comment>
<keyword evidence="9 10" id="KW-0472">Membrane</keyword>
<dbReference type="Pfam" id="PF22776">
    <property type="entry name" value="K_trans_C"/>
    <property type="match status" value="1"/>
</dbReference>
<feature type="transmembrane region" description="Helical" evidence="10">
    <location>
        <begin position="76"/>
        <end position="99"/>
    </location>
</feature>
<evidence type="ECO:0000313" key="13">
    <source>
        <dbReference type="EMBL" id="RRT80640.1"/>
    </source>
</evidence>
<feature type="transmembrane region" description="Helical" evidence="10">
    <location>
        <begin position="43"/>
        <end position="64"/>
    </location>
</feature>
<evidence type="ECO:0000256" key="6">
    <source>
        <dbReference type="ARBA" id="ARBA00022958"/>
    </source>
</evidence>
<feature type="domain" description="K+ potassium transporter integral membrane" evidence="11">
    <location>
        <begin position="2"/>
        <end position="47"/>
    </location>
</feature>
<keyword evidence="3" id="KW-0813">Transport</keyword>
<feature type="domain" description="K+ potassium transporter C-terminal" evidence="12">
    <location>
        <begin position="60"/>
        <end position="307"/>
    </location>
</feature>
<evidence type="ECO:0000256" key="1">
    <source>
        <dbReference type="ARBA" id="ARBA00004141"/>
    </source>
</evidence>
<organism evidence="13 14">
    <name type="scientific">Ensete ventricosum</name>
    <name type="common">Abyssinian banana</name>
    <name type="synonym">Musa ensete</name>
    <dbReference type="NCBI Taxonomy" id="4639"/>
    <lineage>
        <taxon>Eukaryota</taxon>
        <taxon>Viridiplantae</taxon>
        <taxon>Streptophyta</taxon>
        <taxon>Embryophyta</taxon>
        <taxon>Tracheophyta</taxon>
        <taxon>Spermatophyta</taxon>
        <taxon>Magnoliopsida</taxon>
        <taxon>Liliopsida</taxon>
        <taxon>Zingiberales</taxon>
        <taxon>Musaceae</taxon>
        <taxon>Ensete</taxon>
    </lineage>
</organism>
<comment type="caution">
    <text evidence="13">The sequence shown here is derived from an EMBL/GenBank/DDBJ whole genome shotgun (WGS) entry which is preliminary data.</text>
</comment>
<proteinExistence type="inferred from homology"/>